<evidence type="ECO:0000256" key="2">
    <source>
        <dbReference type="SAM" id="Phobius"/>
    </source>
</evidence>
<sequence>MEKWNNNNDIYNVLLDVIVYKYGEKAKDDWISRYQNAYEELSEEDQKKFLLKHLSALGIHSEEDLPEEIHKQYEKDTSKLSRSSKKHSGKRRLIFYSIIGILFLFVIIWSVTSLSGKDQKTNKSEETITSSVAGKNLDEWEVDMSYDPNSTKVIQNSAKDKNSLPNNKEEALNILTEEMKHKPNVLLDKAKYTSVLPSETRVEELIETRNGKQYLNEKGKEAFYAVKNIFRPENASIEKVQNHGFSTGIVQGKHVLDETDRDYSNWNALTFRKENPKTKQVNVYYNLLYCGNSVYSAKDPKIPQGKVDNPKDEPKPNPKDPDPKPQDPEPTPNLEAKDPSKEVYAQRGNKEDGRKEEQDGKGPETSKVQLPEKYEAPKPPQASSSSQSSTSSSSTSSESITPPREWTGSGSFTDSNGATKVSENGAVSTPSGKNYSSLKDSVPPVESGATGSSSVIDESISEPPIDD</sequence>
<feature type="compositionally biased region" description="Basic and acidic residues" evidence="1">
    <location>
        <begin position="348"/>
        <end position="376"/>
    </location>
</feature>
<reference evidence="3 4" key="1">
    <citation type="journal article" date="2018" name="bioRxiv">
        <title>Evidence of independent acquisition and adaption of ultra-small bacteria to human hosts across the highly diverse yet reduced genomes of the phylum Saccharibacteria.</title>
        <authorList>
            <person name="McLean J.S."/>
            <person name="Bor B."/>
            <person name="To T.T."/>
            <person name="Liu Q."/>
            <person name="Kearns K.A."/>
            <person name="Solden L.M."/>
            <person name="Wrighton K.C."/>
            <person name="He X."/>
            <person name="Shi W."/>
        </authorList>
    </citation>
    <scope>NUCLEOTIDE SEQUENCE [LARGE SCALE GENOMIC DNA]</scope>
    <source>
        <strain evidence="3 4">TM7_CMJM_G6_1_HOT_870</strain>
    </source>
</reference>
<accession>A0ABY0FKP3</accession>
<protein>
    <submittedName>
        <fullName evidence="3">Uncharacterized protein</fullName>
    </submittedName>
</protein>
<evidence type="ECO:0000313" key="3">
    <source>
        <dbReference type="EMBL" id="RYC72924.1"/>
    </source>
</evidence>
<evidence type="ECO:0000256" key="1">
    <source>
        <dbReference type="SAM" id="MobiDB-lite"/>
    </source>
</evidence>
<feature type="compositionally biased region" description="Basic and acidic residues" evidence="1">
    <location>
        <begin position="308"/>
        <end position="327"/>
    </location>
</feature>
<name>A0ABY0FKP3_9BACT</name>
<feature type="transmembrane region" description="Helical" evidence="2">
    <location>
        <begin position="93"/>
        <end position="112"/>
    </location>
</feature>
<keyword evidence="4" id="KW-1185">Reference proteome</keyword>
<dbReference type="Proteomes" id="UP001190925">
    <property type="component" value="Unassembled WGS sequence"/>
</dbReference>
<keyword evidence="2" id="KW-1133">Transmembrane helix</keyword>
<feature type="compositionally biased region" description="Polar residues" evidence="1">
    <location>
        <begin position="408"/>
        <end position="439"/>
    </location>
</feature>
<gene>
    <name evidence="3" type="ORF">G6CMJM_00017</name>
</gene>
<proteinExistence type="predicted"/>
<dbReference type="EMBL" id="PRLK01000001">
    <property type="protein sequence ID" value="RYC72924.1"/>
    <property type="molecule type" value="Genomic_DNA"/>
</dbReference>
<evidence type="ECO:0000313" key="4">
    <source>
        <dbReference type="Proteomes" id="UP001190925"/>
    </source>
</evidence>
<feature type="compositionally biased region" description="Low complexity" evidence="1">
    <location>
        <begin position="383"/>
        <end position="399"/>
    </location>
</feature>
<feature type="region of interest" description="Disordered" evidence="1">
    <location>
        <begin position="296"/>
        <end position="467"/>
    </location>
</feature>
<comment type="caution">
    <text evidence="3">The sequence shown here is derived from an EMBL/GenBank/DDBJ whole genome shotgun (WGS) entry which is preliminary data.</text>
</comment>
<organism evidence="3 4">
    <name type="scientific">Candidatus Nanogingivalis gingivitcus</name>
    <dbReference type="NCBI Taxonomy" id="2171992"/>
    <lineage>
        <taxon>Bacteria</taxon>
        <taxon>Candidatus Saccharimonadota</taxon>
        <taxon>Candidatus Nanosyncoccalia</taxon>
        <taxon>Candidatus Nanogingivales</taxon>
        <taxon>Candidatus Nanogingivalaceae</taxon>
        <taxon>Candidatus Nanogingivalis</taxon>
    </lineage>
</organism>
<dbReference type="RefSeq" id="WP_129718460.1">
    <property type="nucleotide sequence ID" value="NZ_PRLK01000001.1"/>
</dbReference>
<keyword evidence="2" id="KW-0472">Membrane</keyword>
<keyword evidence="2" id="KW-0812">Transmembrane</keyword>
<reference evidence="3 4" key="2">
    <citation type="journal article" date="2020" name="Cell Rep.">
        <title>Acquisition and Adaptation of Ultra-small Parasitic Reduced Genome Bacteria to Mammalian Hosts.</title>
        <authorList>
            <person name="McLean J.S."/>
            <person name="Bor B."/>
            <person name="Kerns K.A."/>
            <person name="Liu Q."/>
            <person name="To T.T."/>
            <person name="Solden L."/>
            <person name="Hendrickson E.L."/>
            <person name="Wrighton K."/>
            <person name="Shi W."/>
            <person name="He X."/>
        </authorList>
    </citation>
    <scope>NUCLEOTIDE SEQUENCE [LARGE SCALE GENOMIC DNA]</scope>
    <source>
        <strain evidence="3 4">TM7_CMJM_G6_1_HOT_870</strain>
    </source>
</reference>